<name>A0A0C7N348_9SACH</name>
<evidence type="ECO:0000313" key="3">
    <source>
        <dbReference type="Proteomes" id="UP000054304"/>
    </source>
</evidence>
<sequence>MKRFTRLVKRKHPLLEVSVVKDPLDSDLQLTEGVDDDNDDDDNVEKDDEADEADDANDHANAGNGLEVRNKCPHFEDQRDVPFVSVVMGNGLFAFPSDDALKAFRLNHRRLDTVSDEEALGFPFLHATRPGFLKSMTSHSAPVMKIQRYAVVDIGVDTEVEDHYCENEHCRQVAASGNLRVFCLDFCQVFQHMDSTTSQVEYRFVFSIDNKSDHNRFTVRLSAHVMQRNCDAIMDGIRLRWHGTSGLSFLTGTGEFQLRVLDDDMPSFADYATESEYNKACTHAHPLRTVSQLPVWGSYSDKRRSIVPKKRTFHRADFHIQEKALCGKGLRNIPRDTLVLTSMCLFLHEIECSKDKRSSTSFGGPGFPMMV</sequence>
<proteinExistence type="predicted"/>
<evidence type="ECO:0000256" key="1">
    <source>
        <dbReference type="SAM" id="MobiDB-lite"/>
    </source>
</evidence>
<protein>
    <submittedName>
        <fullName evidence="2">LALA0S02e04214g1_1</fullName>
    </submittedName>
</protein>
<dbReference type="HOGENOM" id="CLU_065220_0_0_1"/>
<dbReference type="EMBL" id="LN736361">
    <property type="protein sequence ID" value="CEP60987.1"/>
    <property type="molecule type" value="Genomic_DNA"/>
</dbReference>
<organism evidence="2 3">
    <name type="scientific">Lachancea lanzarotensis</name>
    <dbReference type="NCBI Taxonomy" id="1245769"/>
    <lineage>
        <taxon>Eukaryota</taxon>
        <taxon>Fungi</taxon>
        <taxon>Dikarya</taxon>
        <taxon>Ascomycota</taxon>
        <taxon>Saccharomycotina</taxon>
        <taxon>Saccharomycetes</taxon>
        <taxon>Saccharomycetales</taxon>
        <taxon>Saccharomycetaceae</taxon>
        <taxon>Lachancea</taxon>
    </lineage>
</organism>
<dbReference type="GeneID" id="34684400"/>
<dbReference type="Proteomes" id="UP000054304">
    <property type="component" value="Unassembled WGS sequence"/>
</dbReference>
<dbReference type="RefSeq" id="XP_022627225.1">
    <property type="nucleotide sequence ID" value="XM_022773728.1"/>
</dbReference>
<accession>A0A0C7N348</accession>
<dbReference type="OrthoDB" id="4063705at2759"/>
<keyword evidence="3" id="KW-1185">Reference proteome</keyword>
<reference evidence="2 3" key="1">
    <citation type="submission" date="2014-12" db="EMBL/GenBank/DDBJ databases">
        <authorList>
            <person name="Neuveglise Cecile"/>
        </authorList>
    </citation>
    <scope>NUCLEOTIDE SEQUENCE [LARGE SCALE GENOMIC DNA]</scope>
    <source>
        <strain evidence="2 3">CBS 12615</strain>
    </source>
</reference>
<gene>
    <name evidence="2" type="ORF">LALA0_S02e04214g</name>
</gene>
<feature type="compositionally biased region" description="Acidic residues" evidence="1">
    <location>
        <begin position="33"/>
        <end position="55"/>
    </location>
</feature>
<dbReference type="AlphaFoldDB" id="A0A0C7N348"/>
<feature type="region of interest" description="Disordered" evidence="1">
    <location>
        <begin position="28"/>
        <end position="68"/>
    </location>
</feature>
<evidence type="ECO:0000313" key="2">
    <source>
        <dbReference type="EMBL" id="CEP60987.1"/>
    </source>
</evidence>